<keyword evidence="2" id="KW-1185">Reference proteome</keyword>
<comment type="caution">
    <text evidence="1">The sequence shown here is derived from an EMBL/GenBank/DDBJ whole genome shotgun (WGS) entry which is preliminary data.</text>
</comment>
<dbReference type="Proteomes" id="UP001234178">
    <property type="component" value="Unassembled WGS sequence"/>
</dbReference>
<name>A0ABR0AKS0_9CRUS</name>
<protein>
    <submittedName>
        <fullName evidence="1">Uncharacterized protein</fullName>
    </submittedName>
</protein>
<evidence type="ECO:0000313" key="2">
    <source>
        <dbReference type="Proteomes" id="UP001234178"/>
    </source>
</evidence>
<gene>
    <name evidence="1" type="ORF">OUZ56_014700</name>
</gene>
<organism evidence="1 2">
    <name type="scientific">Daphnia magna</name>
    <dbReference type="NCBI Taxonomy" id="35525"/>
    <lineage>
        <taxon>Eukaryota</taxon>
        <taxon>Metazoa</taxon>
        <taxon>Ecdysozoa</taxon>
        <taxon>Arthropoda</taxon>
        <taxon>Crustacea</taxon>
        <taxon>Branchiopoda</taxon>
        <taxon>Diplostraca</taxon>
        <taxon>Cladocera</taxon>
        <taxon>Anomopoda</taxon>
        <taxon>Daphniidae</taxon>
        <taxon>Daphnia</taxon>
    </lineage>
</organism>
<dbReference type="EMBL" id="JAOYFB010000038">
    <property type="protein sequence ID" value="KAK4025645.1"/>
    <property type="molecule type" value="Genomic_DNA"/>
</dbReference>
<accession>A0ABR0AKS0</accession>
<proteinExistence type="predicted"/>
<sequence>MQIFTDYTRASLMGRFAINSLKGGIVPIKPPLTGWRMALAGLTWAVGKWVVKKGTFSSCVHRHLTRDTTEGIEPVMKAQPLPLVYWLRSTQDYHDHMLLFFRRCRTASTNRDGVGQSARVQCAMDCH</sequence>
<evidence type="ECO:0000313" key="1">
    <source>
        <dbReference type="EMBL" id="KAK4025645.1"/>
    </source>
</evidence>
<reference evidence="1 2" key="1">
    <citation type="journal article" date="2023" name="Nucleic Acids Res.">
        <title>The hologenome of Daphnia magna reveals possible DNA methylation and microbiome-mediated evolution of the host genome.</title>
        <authorList>
            <person name="Chaturvedi A."/>
            <person name="Li X."/>
            <person name="Dhandapani V."/>
            <person name="Marshall H."/>
            <person name="Kissane S."/>
            <person name="Cuenca-Cambronero M."/>
            <person name="Asole G."/>
            <person name="Calvet F."/>
            <person name="Ruiz-Romero M."/>
            <person name="Marangio P."/>
            <person name="Guigo R."/>
            <person name="Rago D."/>
            <person name="Mirbahai L."/>
            <person name="Eastwood N."/>
            <person name="Colbourne J.K."/>
            <person name="Zhou J."/>
            <person name="Mallon E."/>
            <person name="Orsini L."/>
        </authorList>
    </citation>
    <scope>NUCLEOTIDE SEQUENCE [LARGE SCALE GENOMIC DNA]</scope>
    <source>
        <strain evidence="1">LRV0_1</strain>
    </source>
</reference>